<protein>
    <submittedName>
        <fullName evidence="1">Uncharacterized protein</fullName>
    </submittedName>
</protein>
<dbReference type="AlphaFoldDB" id="A0A0K2V848"/>
<evidence type="ECO:0000313" key="1">
    <source>
        <dbReference type="EMBL" id="CDW46713.1"/>
    </source>
</evidence>
<dbReference type="EMBL" id="HACA01029352">
    <property type="protein sequence ID" value="CDW46713.1"/>
    <property type="molecule type" value="Transcribed_RNA"/>
</dbReference>
<accession>A0A0K2V848</accession>
<reference evidence="1" key="1">
    <citation type="submission" date="2014-05" db="EMBL/GenBank/DDBJ databases">
        <authorList>
            <person name="Chronopoulou M."/>
        </authorList>
    </citation>
    <scope>NUCLEOTIDE SEQUENCE</scope>
    <source>
        <tissue evidence="1">Whole organism</tissue>
    </source>
</reference>
<proteinExistence type="predicted"/>
<organism evidence="1">
    <name type="scientific">Lepeophtheirus salmonis</name>
    <name type="common">Salmon louse</name>
    <name type="synonym">Caligus salmonis</name>
    <dbReference type="NCBI Taxonomy" id="72036"/>
    <lineage>
        <taxon>Eukaryota</taxon>
        <taxon>Metazoa</taxon>
        <taxon>Ecdysozoa</taxon>
        <taxon>Arthropoda</taxon>
        <taxon>Crustacea</taxon>
        <taxon>Multicrustacea</taxon>
        <taxon>Hexanauplia</taxon>
        <taxon>Copepoda</taxon>
        <taxon>Siphonostomatoida</taxon>
        <taxon>Caligidae</taxon>
        <taxon>Lepeophtheirus</taxon>
    </lineage>
</organism>
<sequence>MIIYININKKHIDNLCKVLGELIWNYLVPFKKSIVFNIGYQCTPYLSFIKCKYIFLAVGT</sequence>
<name>A0A0K2V848_LEPSM</name>